<dbReference type="KEGG" id="dpx:DAPPUDRAFT_119677"/>
<dbReference type="PANTHER" id="PTHR33198:SF8">
    <property type="entry name" value="CCHC-TYPE DOMAIN-CONTAINING PROTEIN"/>
    <property type="match status" value="1"/>
</dbReference>
<dbReference type="EMBL" id="GL733286">
    <property type="protein sequence ID" value="EFX62962.1"/>
    <property type="molecule type" value="Genomic_DNA"/>
</dbReference>
<keyword evidence="2" id="KW-1185">Reference proteome</keyword>
<reference evidence="1 2" key="1">
    <citation type="journal article" date="2011" name="Science">
        <title>The ecoresponsive genome of Daphnia pulex.</title>
        <authorList>
            <person name="Colbourne J.K."/>
            <person name="Pfrender M.E."/>
            <person name="Gilbert D."/>
            <person name="Thomas W.K."/>
            <person name="Tucker A."/>
            <person name="Oakley T.H."/>
            <person name="Tokishita S."/>
            <person name="Aerts A."/>
            <person name="Arnold G.J."/>
            <person name="Basu M.K."/>
            <person name="Bauer D.J."/>
            <person name="Caceres C.E."/>
            <person name="Carmel L."/>
            <person name="Casola C."/>
            <person name="Choi J.H."/>
            <person name="Detter J.C."/>
            <person name="Dong Q."/>
            <person name="Dusheyko S."/>
            <person name="Eads B.D."/>
            <person name="Frohlich T."/>
            <person name="Geiler-Samerotte K.A."/>
            <person name="Gerlach D."/>
            <person name="Hatcher P."/>
            <person name="Jogdeo S."/>
            <person name="Krijgsveld J."/>
            <person name="Kriventseva E.V."/>
            <person name="Kultz D."/>
            <person name="Laforsch C."/>
            <person name="Lindquist E."/>
            <person name="Lopez J."/>
            <person name="Manak J.R."/>
            <person name="Muller J."/>
            <person name="Pangilinan J."/>
            <person name="Patwardhan R.P."/>
            <person name="Pitluck S."/>
            <person name="Pritham E.J."/>
            <person name="Rechtsteiner A."/>
            <person name="Rho M."/>
            <person name="Rogozin I.B."/>
            <person name="Sakarya O."/>
            <person name="Salamov A."/>
            <person name="Schaack S."/>
            <person name="Shapiro H."/>
            <person name="Shiga Y."/>
            <person name="Skalitzky C."/>
            <person name="Smith Z."/>
            <person name="Souvorov A."/>
            <person name="Sung W."/>
            <person name="Tang Z."/>
            <person name="Tsuchiya D."/>
            <person name="Tu H."/>
            <person name="Vos H."/>
            <person name="Wang M."/>
            <person name="Wolf Y.I."/>
            <person name="Yamagata H."/>
            <person name="Yamada T."/>
            <person name="Ye Y."/>
            <person name="Shaw J.R."/>
            <person name="Andrews J."/>
            <person name="Crease T.J."/>
            <person name="Tang H."/>
            <person name="Lucas S.M."/>
            <person name="Robertson H.M."/>
            <person name="Bork P."/>
            <person name="Koonin E.V."/>
            <person name="Zdobnov E.M."/>
            <person name="Grigoriev I.V."/>
            <person name="Lynch M."/>
            <person name="Boore J.L."/>
        </authorList>
    </citation>
    <scope>NUCLEOTIDE SEQUENCE [LARGE SCALE GENOMIC DNA]</scope>
</reference>
<name>E9HZ68_DAPPU</name>
<dbReference type="InParanoid" id="E9HZ68"/>
<organism evidence="1 2">
    <name type="scientific">Daphnia pulex</name>
    <name type="common">Water flea</name>
    <dbReference type="NCBI Taxonomy" id="6669"/>
    <lineage>
        <taxon>Eukaryota</taxon>
        <taxon>Metazoa</taxon>
        <taxon>Ecdysozoa</taxon>
        <taxon>Arthropoda</taxon>
        <taxon>Crustacea</taxon>
        <taxon>Branchiopoda</taxon>
        <taxon>Diplostraca</taxon>
        <taxon>Cladocera</taxon>
        <taxon>Anomopoda</taxon>
        <taxon>Daphniidae</taxon>
        <taxon>Daphnia</taxon>
    </lineage>
</organism>
<proteinExistence type="predicted"/>
<protein>
    <submittedName>
        <fullName evidence="1">Uncharacterized protein</fullName>
    </submittedName>
</protein>
<dbReference type="PANTHER" id="PTHR33198">
    <property type="entry name" value="ANK_REP_REGION DOMAIN-CONTAINING PROTEIN-RELATED"/>
    <property type="match status" value="1"/>
</dbReference>
<dbReference type="Proteomes" id="UP000000305">
    <property type="component" value="Unassembled WGS sequence"/>
</dbReference>
<gene>
    <name evidence="1" type="ORF">DAPPUDRAFT_119677</name>
</gene>
<dbReference type="AlphaFoldDB" id="E9HZ68"/>
<dbReference type="STRING" id="6669.E9HZ68"/>
<sequence length="362" mass="37633">MRRRPPFSANDARIDAIEQGQTTIAAQLTTLTAQLQAFLTASGGAGGGVGGGTGGGASGGGSGGGGGGAGGGGVAGSGGVGGGAGGGGVAGGVAGHAVPHPRRRLYPSGMDKLHGDITISLLRSWRNRWNDFAEFNQLLTYPVTEQMAAFRMALDSTMQQVVEMALGITPATVTSPNQVLDLIADYIRAKPNFGANGGMGVGSKSKMAHITIGNVQDTHRRRCPPTILLDVIRDDGSVGAQISDVIPDPGAEVSVGGHDVMAALDLSEKDLAASSFDLVIADRSSPLLSIGQQDIHIRYGDRSAHITIVFCPEIRGMLLCRLDCVELNILHRQYPKPLSRVHSVTFSSPEESLCCMYLYVDR</sequence>
<dbReference type="HOGENOM" id="CLU_027380_2_0_1"/>
<evidence type="ECO:0000313" key="2">
    <source>
        <dbReference type="Proteomes" id="UP000000305"/>
    </source>
</evidence>
<dbReference type="PhylomeDB" id="E9HZ68"/>
<evidence type="ECO:0000313" key="1">
    <source>
        <dbReference type="EMBL" id="EFX62962.1"/>
    </source>
</evidence>
<accession>E9HZ68</accession>